<feature type="compositionally biased region" description="Low complexity" evidence="1">
    <location>
        <begin position="48"/>
        <end position="66"/>
    </location>
</feature>
<evidence type="ECO:0000256" key="2">
    <source>
        <dbReference type="SAM" id="Phobius"/>
    </source>
</evidence>
<dbReference type="AlphaFoldDB" id="B8MID7"/>
<dbReference type="STRING" id="441959.B8MID7"/>
<evidence type="ECO:0000259" key="3">
    <source>
        <dbReference type="SMART" id="SM00974"/>
    </source>
</evidence>
<dbReference type="OrthoDB" id="3511049at2759"/>
<evidence type="ECO:0000313" key="5">
    <source>
        <dbReference type="Proteomes" id="UP000001745"/>
    </source>
</evidence>
<feature type="compositionally biased region" description="Basic residues" evidence="1">
    <location>
        <begin position="32"/>
        <end position="47"/>
    </location>
</feature>
<gene>
    <name evidence="4" type="ORF">TSTA_041000</name>
</gene>
<dbReference type="SMART" id="SM00974">
    <property type="entry name" value="T5orf172"/>
    <property type="match status" value="1"/>
</dbReference>
<feature type="compositionally biased region" description="Polar residues" evidence="1">
    <location>
        <begin position="115"/>
        <end position="135"/>
    </location>
</feature>
<dbReference type="VEuPathDB" id="FungiDB:TSTA_041000"/>
<dbReference type="Proteomes" id="UP000001745">
    <property type="component" value="Unassembled WGS sequence"/>
</dbReference>
<dbReference type="InParanoid" id="B8MID7"/>
<feature type="domain" description="Bacteriophage T5 Orf172 DNA-binding" evidence="3">
    <location>
        <begin position="236"/>
        <end position="325"/>
    </location>
</feature>
<keyword evidence="5" id="KW-1185">Reference proteome</keyword>
<dbReference type="Pfam" id="PF10544">
    <property type="entry name" value="T5orf172"/>
    <property type="match status" value="1"/>
</dbReference>
<sequence length="448" mass="52286">MDNLDVIQFPTLTVLSSSSNNQSSDTSNLPKTIKKTVRKKLYKRTIRRSSSSSSSPRRSSTRKSSPPFTNRRHKWSILQYKEGKNWSFKGRSRKAVPESDTTPSSAKIPTPYTPRLTSSVSYGESLSAPQSTQSPIVIDSEHDEDPLTPSPIRNSPLYGRRTRRQNISFRGRARSSSSVLYRDLPTETPKAHFMPLYPELRDDTTTDMRLIERILKGPTAEQRDRKRGLLYTAGLEGETRYIKIGYTDGDLQTRMNALSSPRKTGTVYSINDLTPGGQSRFLNSHHAEQIIHLELYNRRHRFIEKNQCEWFKLEIEEAHRVCRKWRNWFRYWEPYDEKQQLKEFWRERITRIQARDPYDAAKHGSLHQRWNRVLNPTRVGIVWRTLHRWQTWLREQYLFISAVLVLASLAIHVYGVLTFILWIVGPAGFVVWITETNNHGKKLENKGR</sequence>
<dbReference type="HOGENOM" id="CLU_611357_0_0_1"/>
<organism evidence="4 5">
    <name type="scientific">Talaromyces stipitatus (strain ATCC 10500 / CBS 375.48 / QM 6759 / NRRL 1006)</name>
    <name type="common">Penicillium stipitatum</name>
    <dbReference type="NCBI Taxonomy" id="441959"/>
    <lineage>
        <taxon>Eukaryota</taxon>
        <taxon>Fungi</taxon>
        <taxon>Dikarya</taxon>
        <taxon>Ascomycota</taxon>
        <taxon>Pezizomycotina</taxon>
        <taxon>Eurotiomycetes</taxon>
        <taxon>Eurotiomycetidae</taxon>
        <taxon>Eurotiales</taxon>
        <taxon>Trichocomaceae</taxon>
        <taxon>Talaromyces</taxon>
        <taxon>Talaromyces sect. Talaromyces</taxon>
    </lineage>
</organism>
<protein>
    <recommendedName>
        <fullName evidence="3">Bacteriophage T5 Orf172 DNA-binding domain-containing protein</fullName>
    </recommendedName>
</protein>
<keyword evidence="2" id="KW-0472">Membrane</keyword>
<name>B8MID7_TALSN</name>
<evidence type="ECO:0000256" key="1">
    <source>
        <dbReference type="SAM" id="MobiDB-lite"/>
    </source>
</evidence>
<dbReference type="EMBL" id="EQ962657">
    <property type="protein sequence ID" value="EED14621.1"/>
    <property type="molecule type" value="Genomic_DNA"/>
</dbReference>
<feature type="compositionally biased region" description="Low complexity" evidence="1">
    <location>
        <begin position="16"/>
        <end position="29"/>
    </location>
</feature>
<keyword evidence="2" id="KW-0812">Transmembrane</keyword>
<evidence type="ECO:0000313" key="4">
    <source>
        <dbReference type="EMBL" id="EED14621.1"/>
    </source>
</evidence>
<feature type="region of interest" description="Disordered" evidence="1">
    <location>
        <begin position="88"/>
        <end position="182"/>
    </location>
</feature>
<keyword evidence="2" id="KW-1133">Transmembrane helix</keyword>
<proteinExistence type="predicted"/>
<dbReference type="RefSeq" id="XP_002484574.1">
    <property type="nucleotide sequence ID" value="XM_002484529.1"/>
</dbReference>
<dbReference type="PhylomeDB" id="B8MID7"/>
<accession>B8MID7</accession>
<dbReference type="InterPro" id="IPR018306">
    <property type="entry name" value="Phage_T5_Orf172_DNA-bd"/>
</dbReference>
<dbReference type="GeneID" id="8099908"/>
<feature type="transmembrane region" description="Helical" evidence="2">
    <location>
        <begin position="397"/>
        <end position="424"/>
    </location>
</feature>
<feature type="region of interest" description="Disordered" evidence="1">
    <location>
        <begin position="16"/>
        <end position="74"/>
    </location>
</feature>
<reference evidence="5" key="1">
    <citation type="journal article" date="2015" name="Genome Announc.">
        <title>Genome sequence of the AIDS-associated pathogen Penicillium marneffei (ATCC18224) and its near taxonomic relative Talaromyces stipitatus (ATCC10500).</title>
        <authorList>
            <person name="Nierman W.C."/>
            <person name="Fedorova-Abrams N.D."/>
            <person name="Andrianopoulos A."/>
        </authorList>
    </citation>
    <scope>NUCLEOTIDE SEQUENCE [LARGE SCALE GENOMIC DNA]</scope>
    <source>
        <strain evidence="5">ATCC 10500 / CBS 375.48 / QM 6759 / NRRL 1006</strain>
    </source>
</reference>